<feature type="region of interest" description="Disordered" evidence="3">
    <location>
        <begin position="1243"/>
        <end position="1279"/>
    </location>
</feature>
<feature type="repeat" description="Pumilio" evidence="2">
    <location>
        <begin position="862"/>
        <end position="897"/>
    </location>
</feature>
<feature type="region of interest" description="Disordered" evidence="3">
    <location>
        <begin position="613"/>
        <end position="744"/>
    </location>
</feature>
<feature type="compositionally biased region" description="Low complexity" evidence="3">
    <location>
        <begin position="61"/>
        <end position="76"/>
    </location>
</feature>
<evidence type="ECO:0000313" key="6">
    <source>
        <dbReference type="Proteomes" id="UP001151518"/>
    </source>
</evidence>
<feature type="repeat" description="Pumilio" evidence="2">
    <location>
        <begin position="753"/>
        <end position="788"/>
    </location>
</feature>
<evidence type="ECO:0000256" key="3">
    <source>
        <dbReference type="SAM" id="MobiDB-lite"/>
    </source>
</evidence>
<feature type="repeat" description="Pumilio" evidence="2">
    <location>
        <begin position="825"/>
        <end position="861"/>
    </location>
</feature>
<feature type="compositionally biased region" description="Polar residues" evidence="3">
    <location>
        <begin position="24"/>
        <end position="60"/>
    </location>
</feature>
<dbReference type="Proteomes" id="UP001151518">
    <property type="component" value="Unassembled WGS sequence"/>
</dbReference>
<feature type="domain" description="PUM-HD" evidence="4">
    <location>
        <begin position="731"/>
        <end position="1069"/>
    </location>
</feature>
<dbReference type="OrthoDB" id="668540at2759"/>
<dbReference type="CDD" id="cd07920">
    <property type="entry name" value="Pumilio"/>
    <property type="match status" value="1"/>
</dbReference>
<dbReference type="FunFam" id="1.25.10.10:FF:000237">
    <property type="entry name" value="Pumilio homolog 9"/>
    <property type="match status" value="1"/>
</dbReference>
<evidence type="ECO:0000256" key="1">
    <source>
        <dbReference type="ARBA" id="ARBA00022737"/>
    </source>
</evidence>
<feature type="repeat" description="Pumilio" evidence="2">
    <location>
        <begin position="789"/>
        <end position="824"/>
    </location>
</feature>
<comment type="caution">
    <text evidence="5">The sequence shown here is derived from an EMBL/GenBank/DDBJ whole genome shotgun (WGS) entry which is preliminary data.</text>
</comment>
<dbReference type="SUPFAM" id="SSF48371">
    <property type="entry name" value="ARM repeat"/>
    <property type="match status" value="1"/>
</dbReference>
<dbReference type="GO" id="GO:0005737">
    <property type="term" value="C:cytoplasm"/>
    <property type="evidence" value="ECO:0007669"/>
    <property type="project" value="TreeGrafter"/>
</dbReference>
<dbReference type="Pfam" id="PF00806">
    <property type="entry name" value="PUF"/>
    <property type="match status" value="8"/>
</dbReference>
<feature type="compositionally biased region" description="Low complexity" evidence="3">
    <location>
        <begin position="653"/>
        <end position="680"/>
    </location>
</feature>
<feature type="repeat" description="Pumilio" evidence="2">
    <location>
        <begin position="898"/>
        <end position="933"/>
    </location>
</feature>
<dbReference type="PANTHER" id="PTHR12537">
    <property type="entry name" value="RNA BINDING PROTEIN PUMILIO-RELATED"/>
    <property type="match status" value="1"/>
</dbReference>
<feature type="compositionally biased region" description="Basic residues" evidence="3">
    <location>
        <begin position="721"/>
        <end position="737"/>
    </location>
</feature>
<accession>A0A9W8GB85</accession>
<evidence type="ECO:0000256" key="2">
    <source>
        <dbReference type="PROSITE-ProRule" id="PRU00317"/>
    </source>
</evidence>
<dbReference type="AlphaFoldDB" id="A0A9W8GB85"/>
<sequence>MMTGPTKPFDPFGTSAPLAAASESKAQGNNNFSTSTSNPQQHPSPENSSTIPLGSVMQQGSHSSSASSLTSPTSSAGVPTKFMTVANTSDIQPPAASAALAAPLASPAVHGLASTQQARHTSIFELGGEPFSENSASPAASSSQRLSRVIGASNGGASISSTTSPISLRPLGTIMGSPHSLFNDAAYAGSTPSQIKPLPHRLSQSRFNNVLGDVGIGSSGIGRGNESDIGSGSIAGGTIPNLFDTSTSMLDNIKSQQASPNASAQPAFNDFYVKSLPVSRRNSREFQNLWQELEGFSINDSVSRPVNLTGGLPSHLSAIDGHAIAARNSSGAFRGDTLANPASFGTSPKLPQGLLDDDVLTVRATKTTNDSIGADGKAHKNGGVSTLAAGGMVNGLSLNSGNATIPSGTDTPSTAFYGDGQQHKQQIGYPGFSRDSRLANLGGFPTSTSALNAMNNQQQQQQHPNNSANIEALHNGTATHDLRHYDPNRGVNLIRNASTPVLNTKQYQVMQKIDDLPHAHMPLHTAGPPNAALADPANGSRLDNSTIAYNPQFHGYPVLAGDLAYDAAGGRAQHGPSNYPYSAAAPGITIGRNHSFIAGASASGTSTPIVNGYGMQGPFGPSGPSIHGIYGTNQQGAQPSVPHTPLQQPQYTSSHVQPPSHSQQQQQQQQLSQNSKGQPQRHSQLQQPPHANAPSGQNAAVAVPANPSTAGTHHQGQSHSHSSHHHQKHAQNSKAHRKTDAESNRFTNMTLDDLKGSMLEVCKDQHGCRFLQKKLEERQEDQIALIFTEVLPYFSVLMTDPFGNYLCQKMLEYCTEPQRTQIVVCVAPELVNISLNMHGTRAVQKMIESLSCQEQTDTISNALKDSVVMLIRDLNGNHVIQKCLGRLSRRNNQFIYDSVAKSCLDVATHRHGCCVFQRCIDYASDEQKSQLVKVVIAQALALVQDPFGNYVVQYVLDLGVSDYSEPLIKMFVNHICGLSVQKFSSNVMEKCIRLAGLDTRKQLIAPLMQRDKLEMLMRDSYGNYVVQTALDFSDPQQRADLIEAIVPLLALIRHTPYGKRIYIKLQRDGFVSAVPSAAGSRHASPILGPSHGTHPTTAISSLSLYPQMVAPGMPLPSSSGSIMPTTVPVSSAGTSAGLSLSRGVSPSGGGAVSSVNCGVNGKPQRTFAQGPGGRISGGPFDGQAHHQPQQMHQPHPGAMYYYNMAGMDGAASAQLYHTGVTSFTPTHPGSMAPATTNGAFDGHHLPISSSTPAPSTAAAAGGSSGPSTHPSLYYGGDMR</sequence>
<organism evidence="5 6">
    <name type="scientific">Coemansia spiralis</name>
    <dbReference type="NCBI Taxonomy" id="417178"/>
    <lineage>
        <taxon>Eukaryota</taxon>
        <taxon>Fungi</taxon>
        <taxon>Fungi incertae sedis</taxon>
        <taxon>Zoopagomycota</taxon>
        <taxon>Kickxellomycotina</taxon>
        <taxon>Kickxellomycetes</taxon>
        <taxon>Kickxellales</taxon>
        <taxon>Kickxellaceae</taxon>
        <taxon>Coemansia</taxon>
    </lineage>
</organism>
<dbReference type="PROSITE" id="PS50302">
    <property type="entry name" value="PUM"/>
    <property type="match status" value="7"/>
</dbReference>
<reference evidence="5" key="1">
    <citation type="submission" date="2022-07" db="EMBL/GenBank/DDBJ databases">
        <title>Phylogenomic reconstructions and comparative analyses of Kickxellomycotina fungi.</title>
        <authorList>
            <person name="Reynolds N.K."/>
            <person name="Stajich J.E."/>
            <person name="Barry K."/>
            <person name="Grigoriev I.V."/>
            <person name="Crous P."/>
            <person name="Smith M.E."/>
        </authorList>
    </citation>
    <scope>NUCLEOTIDE SEQUENCE</scope>
    <source>
        <strain evidence="5">NRRL 3115</strain>
    </source>
</reference>
<dbReference type="InterPro" id="IPR033712">
    <property type="entry name" value="Pumilio_RNA-bd"/>
</dbReference>
<dbReference type="InterPro" id="IPR001313">
    <property type="entry name" value="Pumilio_RNA-bd_rpt"/>
</dbReference>
<feature type="repeat" description="Pumilio" evidence="2">
    <location>
        <begin position="1006"/>
        <end position="1043"/>
    </location>
</feature>
<dbReference type="EMBL" id="JANBTW010000005">
    <property type="protein sequence ID" value="KAJ2680350.1"/>
    <property type="molecule type" value="Genomic_DNA"/>
</dbReference>
<evidence type="ECO:0000259" key="4">
    <source>
        <dbReference type="PROSITE" id="PS50303"/>
    </source>
</evidence>
<name>A0A9W8GB85_9FUNG</name>
<dbReference type="InterPro" id="IPR033133">
    <property type="entry name" value="PUM-HD"/>
</dbReference>
<dbReference type="InterPro" id="IPR016024">
    <property type="entry name" value="ARM-type_fold"/>
</dbReference>
<keyword evidence="1" id="KW-0677">Repeat</keyword>
<dbReference type="GO" id="GO:0003729">
    <property type="term" value="F:mRNA binding"/>
    <property type="evidence" value="ECO:0007669"/>
    <property type="project" value="TreeGrafter"/>
</dbReference>
<dbReference type="PANTHER" id="PTHR12537:SF13">
    <property type="entry name" value="PUMILIO HOMOLOGY DOMAIN FAMILY MEMBER 4"/>
    <property type="match status" value="1"/>
</dbReference>
<evidence type="ECO:0000313" key="5">
    <source>
        <dbReference type="EMBL" id="KAJ2680350.1"/>
    </source>
</evidence>
<proteinExistence type="predicted"/>
<protein>
    <recommendedName>
        <fullName evidence="4">PUM-HD domain-containing protein</fullName>
    </recommendedName>
</protein>
<dbReference type="SMART" id="SM00025">
    <property type="entry name" value="Pumilio"/>
    <property type="match status" value="8"/>
</dbReference>
<feature type="compositionally biased region" description="Polar residues" evidence="3">
    <location>
        <begin position="681"/>
        <end position="698"/>
    </location>
</feature>
<dbReference type="PROSITE" id="PS50303">
    <property type="entry name" value="PUM_HD"/>
    <property type="match status" value="1"/>
</dbReference>
<feature type="region of interest" description="Disordered" evidence="3">
    <location>
        <begin position="1"/>
        <end position="76"/>
    </location>
</feature>
<feature type="repeat" description="Pumilio" evidence="2">
    <location>
        <begin position="934"/>
        <end position="969"/>
    </location>
</feature>
<dbReference type="GO" id="GO:0010608">
    <property type="term" value="P:post-transcriptional regulation of gene expression"/>
    <property type="evidence" value="ECO:0007669"/>
    <property type="project" value="TreeGrafter"/>
</dbReference>
<gene>
    <name evidence="5" type="ORF">GGI25_000642</name>
</gene>
<dbReference type="Gene3D" id="1.25.10.10">
    <property type="entry name" value="Leucine-rich Repeat Variant"/>
    <property type="match status" value="1"/>
</dbReference>
<feature type="compositionally biased region" description="Low complexity" evidence="3">
    <location>
        <begin position="1248"/>
        <end position="1268"/>
    </location>
</feature>
<dbReference type="InterPro" id="IPR011989">
    <property type="entry name" value="ARM-like"/>
</dbReference>